<keyword evidence="6 8" id="KW-0472">Membrane</keyword>
<proteinExistence type="inferred from homology"/>
<dbReference type="OrthoDB" id="427783at2759"/>
<keyword evidence="3" id="KW-0813">Transport</keyword>
<feature type="transmembrane region" description="Helical" evidence="8">
    <location>
        <begin position="396"/>
        <end position="416"/>
    </location>
</feature>
<feature type="transmembrane region" description="Helical" evidence="8">
    <location>
        <begin position="494"/>
        <end position="516"/>
    </location>
</feature>
<evidence type="ECO:0000256" key="7">
    <source>
        <dbReference type="SAM" id="MobiDB-lite"/>
    </source>
</evidence>
<feature type="transmembrane region" description="Helical" evidence="8">
    <location>
        <begin position="255"/>
        <end position="277"/>
    </location>
</feature>
<keyword evidence="5 8" id="KW-1133">Transmembrane helix</keyword>
<feature type="transmembrane region" description="Helical" evidence="8">
    <location>
        <begin position="189"/>
        <end position="207"/>
    </location>
</feature>
<feature type="transmembrane region" description="Helical" evidence="8">
    <location>
        <begin position="78"/>
        <end position="97"/>
    </location>
</feature>
<dbReference type="InterPro" id="IPR036259">
    <property type="entry name" value="MFS_trans_sf"/>
</dbReference>
<comment type="similarity">
    <text evidence="2">Belongs to the major facilitator superfamily. Folate-biopterin transporter (TC 2.A.71) family.</text>
</comment>
<evidence type="ECO:0000256" key="2">
    <source>
        <dbReference type="ARBA" id="ARBA00007015"/>
    </source>
</evidence>
<dbReference type="AlphaFoldDB" id="A0A7J6MKG1"/>
<evidence type="ECO:0000256" key="6">
    <source>
        <dbReference type="ARBA" id="ARBA00023136"/>
    </source>
</evidence>
<dbReference type="PANTHER" id="PTHR31585:SF0">
    <property type="entry name" value="FOLATE-BIOPTERIN TRANSPORTER 1, CHLOROPLASTIC"/>
    <property type="match status" value="1"/>
</dbReference>
<evidence type="ECO:0000256" key="1">
    <source>
        <dbReference type="ARBA" id="ARBA00004141"/>
    </source>
</evidence>
<protein>
    <submittedName>
        <fullName evidence="9">Uncharacterized protein</fullName>
    </submittedName>
</protein>
<dbReference type="InterPro" id="IPR039309">
    <property type="entry name" value="BT1"/>
</dbReference>
<sequence length="614" mass="67628">MYSKDDSSFGNEESCLIGRSSRRSQEATKHSPRRTKGRLSLSPRRPSAEPTKIGSNDGGDRSVLEWFRQLRATFGNKILIWIVVSQHLAKGLVLFYMFSTMDYLLRSYWVSGPRLQILSGIAFMPWVMKPIFGVLSDMCPIMGYHKQPYILMATLLGIGAFALLCANPVTDAQGKYLPLEERRLSLSSVVLALFTCMLFVTVQNLLTEARYSDLLRNQPDGAARMVTFILFGKNGFELIAAATVGAIITRYGPHGPFFPCLIPAAMFLPLIAFNFLGERKVTREDVAESYASLRRQGYGELVMLACVMLACSSITNGIGFKEGHVLAAAYTGFISTMLLVVLFGVTLTPVIAKFTVYSIIQASLAVSIEGGAFYFFTDTAEQFPGGPNFSPVYYTTVLGVVSNAFSILGVVVYWLYMRDWTFRSLLTLANALHMTVALLQTFVFLRWNLAMGISDKLFVLGGTAMLEVTRQWMWMPSLILTSKLCPAGMESTMFALLAGCASAGYTMAKYIGAFVLHELNIRPVGAVNEGHQFDNLWKAALLSATCPLVTLFLLPMCIPNARQSEDHLSLTPGDSVVKGSLWRRLRGHNDNLDVDTDNSDTGSTTESSDTVKGS</sequence>
<reference evidence="9 10" key="1">
    <citation type="submission" date="2020-04" db="EMBL/GenBank/DDBJ databases">
        <title>Perkinsus chesapeaki whole genome sequence.</title>
        <authorList>
            <person name="Bogema D.R."/>
        </authorList>
    </citation>
    <scope>NUCLEOTIDE SEQUENCE [LARGE SCALE GENOMIC DNA]</scope>
    <source>
        <strain evidence="9">ATCC PRA-425</strain>
    </source>
</reference>
<gene>
    <name evidence="9" type="ORF">FOL47_001349</name>
</gene>
<evidence type="ECO:0000313" key="9">
    <source>
        <dbReference type="EMBL" id="KAF4671680.1"/>
    </source>
</evidence>
<evidence type="ECO:0000313" key="10">
    <source>
        <dbReference type="Proteomes" id="UP000591131"/>
    </source>
</evidence>
<feature type="transmembrane region" description="Helical" evidence="8">
    <location>
        <begin position="228"/>
        <end position="249"/>
    </location>
</feature>
<keyword evidence="4 8" id="KW-0812">Transmembrane</keyword>
<dbReference type="SUPFAM" id="SSF103473">
    <property type="entry name" value="MFS general substrate transporter"/>
    <property type="match status" value="1"/>
</dbReference>
<dbReference type="PANTHER" id="PTHR31585">
    <property type="entry name" value="FOLATE-BIOPTERIN TRANSPORTER 1, CHLOROPLASTIC"/>
    <property type="match status" value="1"/>
</dbReference>
<dbReference type="Proteomes" id="UP000591131">
    <property type="component" value="Unassembled WGS sequence"/>
</dbReference>
<keyword evidence="10" id="KW-1185">Reference proteome</keyword>
<name>A0A7J6MKG1_PERCH</name>
<dbReference type="GO" id="GO:0016020">
    <property type="term" value="C:membrane"/>
    <property type="evidence" value="ECO:0007669"/>
    <property type="project" value="UniProtKB-SubCell"/>
</dbReference>
<dbReference type="Pfam" id="PF03092">
    <property type="entry name" value="BT1"/>
    <property type="match status" value="1"/>
</dbReference>
<evidence type="ECO:0000256" key="8">
    <source>
        <dbReference type="SAM" id="Phobius"/>
    </source>
</evidence>
<feature type="transmembrane region" description="Helical" evidence="8">
    <location>
        <begin position="354"/>
        <end position="376"/>
    </location>
</feature>
<feature type="region of interest" description="Disordered" evidence="7">
    <location>
        <begin position="1"/>
        <end position="57"/>
    </location>
</feature>
<feature type="transmembrane region" description="Helical" evidence="8">
    <location>
        <begin position="298"/>
        <end position="319"/>
    </location>
</feature>
<evidence type="ECO:0000256" key="3">
    <source>
        <dbReference type="ARBA" id="ARBA00022448"/>
    </source>
</evidence>
<feature type="transmembrane region" description="Helical" evidence="8">
    <location>
        <begin position="148"/>
        <end position="169"/>
    </location>
</feature>
<evidence type="ECO:0000256" key="5">
    <source>
        <dbReference type="ARBA" id="ARBA00022989"/>
    </source>
</evidence>
<accession>A0A7J6MKG1</accession>
<feature type="compositionally biased region" description="Low complexity" evidence="7">
    <location>
        <begin position="599"/>
        <end position="614"/>
    </location>
</feature>
<dbReference type="EMBL" id="JAAPAO010000131">
    <property type="protein sequence ID" value="KAF4671680.1"/>
    <property type="molecule type" value="Genomic_DNA"/>
</dbReference>
<comment type="subcellular location">
    <subcellularLocation>
        <location evidence="1">Membrane</location>
        <topology evidence="1">Multi-pass membrane protein</topology>
    </subcellularLocation>
</comment>
<comment type="caution">
    <text evidence="9">The sequence shown here is derived from an EMBL/GenBank/DDBJ whole genome shotgun (WGS) entry which is preliminary data.</text>
</comment>
<feature type="transmembrane region" description="Helical" evidence="8">
    <location>
        <begin position="325"/>
        <end position="347"/>
    </location>
</feature>
<feature type="region of interest" description="Disordered" evidence="7">
    <location>
        <begin position="592"/>
        <end position="614"/>
    </location>
</feature>
<feature type="transmembrane region" description="Helical" evidence="8">
    <location>
        <begin position="117"/>
        <end position="136"/>
    </location>
</feature>
<evidence type="ECO:0000256" key="4">
    <source>
        <dbReference type="ARBA" id="ARBA00022692"/>
    </source>
</evidence>
<organism evidence="9 10">
    <name type="scientific">Perkinsus chesapeaki</name>
    <name type="common">Clam parasite</name>
    <name type="synonym">Perkinsus andrewsi</name>
    <dbReference type="NCBI Taxonomy" id="330153"/>
    <lineage>
        <taxon>Eukaryota</taxon>
        <taxon>Sar</taxon>
        <taxon>Alveolata</taxon>
        <taxon>Perkinsozoa</taxon>
        <taxon>Perkinsea</taxon>
        <taxon>Perkinsida</taxon>
        <taxon>Perkinsidae</taxon>
        <taxon>Perkinsus</taxon>
    </lineage>
</organism>
<feature type="transmembrane region" description="Helical" evidence="8">
    <location>
        <begin position="425"/>
        <end position="445"/>
    </location>
</feature>